<dbReference type="Gramene" id="mRNA:HanXRQr2_Chr09g0385911">
    <property type="protein sequence ID" value="mRNA:HanXRQr2_Chr09g0385911"/>
    <property type="gene ID" value="HanXRQr2_Chr09g0385911"/>
</dbReference>
<dbReference type="EMBL" id="CM007898">
    <property type="protein sequence ID" value="OTG14911.1"/>
    <property type="molecule type" value="Genomic_DNA"/>
</dbReference>
<evidence type="ECO:0000313" key="1">
    <source>
        <dbReference type="EMBL" id="KAF5790667.1"/>
    </source>
</evidence>
<proteinExistence type="predicted"/>
<dbReference type="InParanoid" id="A0A251TY45"/>
<reference evidence="1 3" key="1">
    <citation type="journal article" date="2017" name="Nature">
        <title>The sunflower genome provides insights into oil metabolism, flowering and Asterid evolution.</title>
        <authorList>
            <person name="Badouin H."/>
            <person name="Gouzy J."/>
            <person name="Grassa C.J."/>
            <person name="Murat F."/>
            <person name="Staton S.E."/>
            <person name="Cottret L."/>
            <person name="Lelandais-Briere C."/>
            <person name="Owens G.L."/>
            <person name="Carrere S."/>
            <person name="Mayjonade B."/>
            <person name="Legrand L."/>
            <person name="Gill N."/>
            <person name="Kane N.C."/>
            <person name="Bowers J.E."/>
            <person name="Hubner S."/>
            <person name="Bellec A."/>
            <person name="Berard A."/>
            <person name="Berges H."/>
            <person name="Blanchet N."/>
            <person name="Boniface M.C."/>
            <person name="Brunel D."/>
            <person name="Catrice O."/>
            <person name="Chaidir N."/>
            <person name="Claudel C."/>
            <person name="Donnadieu C."/>
            <person name="Faraut T."/>
            <person name="Fievet G."/>
            <person name="Helmstetter N."/>
            <person name="King M."/>
            <person name="Knapp S.J."/>
            <person name="Lai Z."/>
            <person name="Le Paslier M.C."/>
            <person name="Lippi Y."/>
            <person name="Lorenzon L."/>
            <person name="Mandel J.R."/>
            <person name="Marage G."/>
            <person name="Marchand G."/>
            <person name="Marquand E."/>
            <person name="Bret-Mestries E."/>
            <person name="Morien E."/>
            <person name="Nambeesan S."/>
            <person name="Nguyen T."/>
            <person name="Pegot-Espagnet P."/>
            <person name="Pouilly N."/>
            <person name="Raftis F."/>
            <person name="Sallet E."/>
            <person name="Schiex T."/>
            <person name="Thomas J."/>
            <person name="Vandecasteele C."/>
            <person name="Vares D."/>
            <person name="Vear F."/>
            <person name="Vautrin S."/>
            <person name="Crespi M."/>
            <person name="Mangin B."/>
            <person name="Burke J.M."/>
            <person name="Salse J."/>
            <person name="Munos S."/>
            <person name="Vincourt P."/>
            <person name="Rieseberg L.H."/>
            <person name="Langlade N.B."/>
        </authorList>
    </citation>
    <scope>NUCLEOTIDE SEQUENCE [LARGE SCALE GENOMIC DNA]</scope>
    <source>
        <strain evidence="3">cv. SF193</strain>
        <tissue evidence="1">Leaves</tissue>
    </source>
</reference>
<reference evidence="1" key="3">
    <citation type="submission" date="2020-06" db="EMBL/GenBank/DDBJ databases">
        <title>Helianthus annuus Genome sequencing and assembly Release 2.</title>
        <authorList>
            <person name="Gouzy J."/>
            <person name="Langlade N."/>
            <person name="Munos S."/>
        </authorList>
    </citation>
    <scope>NUCLEOTIDE SEQUENCE</scope>
    <source>
        <tissue evidence="1">Leaves</tissue>
    </source>
</reference>
<dbReference type="EMBL" id="MNCJ02000324">
    <property type="protein sequence ID" value="KAF5790667.1"/>
    <property type="molecule type" value="Genomic_DNA"/>
</dbReference>
<keyword evidence="3" id="KW-1185">Reference proteome</keyword>
<dbReference type="Proteomes" id="UP000215914">
    <property type="component" value="Chromosome 9"/>
</dbReference>
<sequence length="52" mass="5879">MHRQTLEPLLLSLFSLPKKRSMKQLNPSRTTIALALATPAIRFVLFHMTSDG</sequence>
<evidence type="ECO:0000313" key="3">
    <source>
        <dbReference type="Proteomes" id="UP000215914"/>
    </source>
</evidence>
<accession>A0A251TY45</accession>
<protein>
    <submittedName>
        <fullName evidence="2">Uncharacterized protein</fullName>
    </submittedName>
</protein>
<reference evidence="2" key="2">
    <citation type="submission" date="2017-02" db="EMBL/GenBank/DDBJ databases">
        <title>Sunflower complete genome.</title>
        <authorList>
            <person name="Langlade N."/>
            <person name="Munos S."/>
        </authorList>
    </citation>
    <scope>NUCLEOTIDE SEQUENCE [LARGE SCALE GENOMIC DNA]</scope>
    <source>
        <tissue evidence="2">Leaves</tissue>
    </source>
</reference>
<dbReference type="AlphaFoldDB" id="A0A251TY45"/>
<evidence type="ECO:0000313" key="2">
    <source>
        <dbReference type="EMBL" id="OTG14911.1"/>
    </source>
</evidence>
<gene>
    <name evidence="2" type="ORF">HannXRQ_Chr09g0254611</name>
    <name evidence="1" type="ORF">HanXRQr2_Chr09g0385911</name>
</gene>
<name>A0A251TY45_HELAN</name>
<organism evidence="2 3">
    <name type="scientific">Helianthus annuus</name>
    <name type="common">Common sunflower</name>
    <dbReference type="NCBI Taxonomy" id="4232"/>
    <lineage>
        <taxon>Eukaryota</taxon>
        <taxon>Viridiplantae</taxon>
        <taxon>Streptophyta</taxon>
        <taxon>Embryophyta</taxon>
        <taxon>Tracheophyta</taxon>
        <taxon>Spermatophyta</taxon>
        <taxon>Magnoliopsida</taxon>
        <taxon>eudicotyledons</taxon>
        <taxon>Gunneridae</taxon>
        <taxon>Pentapetalae</taxon>
        <taxon>asterids</taxon>
        <taxon>campanulids</taxon>
        <taxon>Asterales</taxon>
        <taxon>Asteraceae</taxon>
        <taxon>Asteroideae</taxon>
        <taxon>Heliantheae alliance</taxon>
        <taxon>Heliantheae</taxon>
        <taxon>Helianthus</taxon>
    </lineage>
</organism>